<dbReference type="Proteomes" id="UP000824090">
    <property type="component" value="Unassembled WGS sequence"/>
</dbReference>
<dbReference type="Gene3D" id="1.10.1660.10">
    <property type="match status" value="1"/>
</dbReference>
<reference evidence="1" key="2">
    <citation type="journal article" date="2021" name="PeerJ">
        <title>Extensive microbial diversity within the chicken gut microbiome revealed by metagenomics and culture.</title>
        <authorList>
            <person name="Gilroy R."/>
            <person name="Ravi A."/>
            <person name="Getino M."/>
            <person name="Pursley I."/>
            <person name="Horton D.L."/>
            <person name="Alikhan N.F."/>
            <person name="Baker D."/>
            <person name="Gharbi K."/>
            <person name="Hall N."/>
            <person name="Watson M."/>
            <person name="Adriaenssens E.M."/>
            <person name="Foster-Nyarko E."/>
            <person name="Jarju S."/>
            <person name="Secka A."/>
            <person name="Antonio M."/>
            <person name="Oren A."/>
            <person name="Chaudhuri R.R."/>
            <person name="La Ragione R."/>
            <person name="Hildebrand F."/>
            <person name="Pallen M.J."/>
        </authorList>
    </citation>
    <scope>NUCLEOTIDE SEQUENCE</scope>
    <source>
        <strain evidence="1">ChiHcec3-6078</strain>
    </source>
</reference>
<proteinExistence type="predicted"/>
<dbReference type="InterPro" id="IPR009061">
    <property type="entry name" value="DNA-bd_dom_put_sf"/>
</dbReference>
<sequence>MKVSQENRPEGSEGDKFGEDVIRLLRETGMETDQLAELKQLLEEGDAAASERIKLLKKHRFSLLKGIHKKQELLDRLDYVIYELKREECKMKGSEGK</sequence>
<organism evidence="1 2">
    <name type="scientific">Candidatus Allocopromorpha excrementigallinarum</name>
    <dbReference type="NCBI Taxonomy" id="2840742"/>
    <lineage>
        <taxon>Bacteria</taxon>
        <taxon>Bacillati</taxon>
        <taxon>Bacillota</taxon>
        <taxon>Clostridia</taxon>
        <taxon>Eubacteriales</taxon>
        <taxon>Eubacteriaceae</taxon>
        <taxon>Eubacteriaceae incertae sedis</taxon>
        <taxon>Candidatus Allocopromorpha</taxon>
    </lineage>
</organism>
<dbReference type="EMBL" id="DVMP01000126">
    <property type="protein sequence ID" value="HIU26195.1"/>
    <property type="molecule type" value="Genomic_DNA"/>
</dbReference>
<evidence type="ECO:0000313" key="2">
    <source>
        <dbReference type="Proteomes" id="UP000824090"/>
    </source>
</evidence>
<dbReference type="SUPFAM" id="SSF46955">
    <property type="entry name" value="Putative DNA-binding domain"/>
    <property type="match status" value="1"/>
</dbReference>
<reference evidence="1" key="1">
    <citation type="submission" date="2020-10" db="EMBL/GenBank/DDBJ databases">
        <authorList>
            <person name="Gilroy R."/>
        </authorList>
    </citation>
    <scope>NUCLEOTIDE SEQUENCE</scope>
    <source>
        <strain evidence="1">ChiHcec3-6078</strain>
    </source>
</reference>
<gene>
    <name evidence="1" type="ORF">IAC50_06870</name>
</gene>
<name>A0A9D1L6P4_9FIRM</name>
<comment type="caution">
    <text evidence="1">The sequence shown here is derived from an EMBL/GenBank/DDBJ whole genome shotgun (WGS) entry which is preliminary data.</text>
</comment>
<evidence type="ECO:0000313" key="1">
    <source>
        <dbReference type="EMBL" id="HIU26195.1"/>
    </source>
</evidence>
<accession>A0A9D1L6P4</accession>
<dbReference type="AlphaFoldDB" id="A0A9D1L6P4"/>
<protein>
    <submittedName>
        <fullName evidence="1">Uncharacterized protein</fullName>
    </submittedName>
</protein>